<evidence type="ECO:0000313" key="2">
    <source>
        <dbReference type="Proteomes" id="UP000782705"/>
    </source>
</evidence>
<keyword evidence="2" id="KW-1185">Reference proteome</keyword>
<protein>
    <submittedName>
        <fullName evidence="1">Uncharacterized protein</fullName>
    </submittedName>
</protein>
<evidence type="ECO:0000313" key="1">
    <source>
        <dbReference type="EMBL" id="KAF1305678.1"/>
    </source>
</evidence>
<comment type="caution">
    <text evidence="1">The sequence shown here is derived from an EMBL/GenBank/DDBJ whole genome shotgun (WGS) entry which is preliminary data.</text>
</comment>
<name>A0ABQ6Z2C2_9ENTE</name>
<accession>A0ABQ6Z2C2</accession>
<gene>
    <name evidence="1" type="ORF">BAU17_00050</name>
</gene>
<dbReference type="EMBL" id="MAEL01000010">
    <property type="protein sequence ID" value="KAF1305678.1"/>
    <property type="molecule type" value="Genomic_DNA"/>
</dbReference>
<sequence length="91" mass="10800">MGYVVLILTVICLVIASWKRLAQVRRFRYQSKEGYYLLVHKFEKSGRYFGVFQQGEVELTLQMPINTYIQLQPPIRGYLQHTDGELQRFEV</sequence>
<proteinExistence type="predicted"/>
<organism evidence="1 2">
    <name type="scientific">Candidatus Enterococcus willemsii</name>
    <dbReference type="NCBI Taxonomy" id="1857215"/>
    <lineage>
        <taxon>Bacteria</taxon>
        <taxon>Bacillati</taxon>
        <taxon>Bacillota</taxon>
        <taxon>Bacilli</taxon>
        <taxon>Lactobacillales</taxon>
        <taxon>Enterococcaceae</taxon>
        <taxon>Enterococcus</taxon>
    </lineage>
</organism>
<reference evidence="1 2" key="1">
    <citation type="submission" date="2016-06" db="EMBL/GenBank/DDBJ databases">
        <title>Four novel species of enterococci isolated from chicken manure.</title>
        <authorList>
            <person name="Van Tyne D."/>
        </authorList>
    </citation>
    <scope>NUCLEOTIDE SEQUENCE [LARGE SCALE GENOMIC DNA]</scope>
    <source>
        <strain evidence="1 2">CU12B</strain>
    </source>
</reference>
<dbReference type="Proteomes" id="UP000782705">
    <property type="component" value="Unassembled WGS sequence"/>
</dbReference>